<sequence length="54" mass="5937">MARVIILPEAVEAQSSLYNKEVVTSSNLKLFTILTMGSNNENIALVNSVVNRDE</sequence>
<keyword evidence="2" id="KW-1185">Reference proteome</keyword>
<protein>
    <submittedName>
        <fullName evidence="1">34292_t:CDS:1</fullName>
    </submittedName>
</protein>
<evidence type="ECO:0000313" key="1">
    <source>
        <dbReference type="EMBL" id="CAG8761518.1"/>
    </source>
</evidence>
<proteinExistence type="predicted"/>
<feature type="non-terminal residue" evidence="1">
    <location>
        <position position="54"/>
    </location>
</feature>
<reference evidence="1 2" key="1">
    <citation type="submission" date="2021-06" db="EMBL/GenBank/DDBJ databases">
        <authorList>
            <person name="Kallberg Y."/>
            <person name="Tangrot J."/>
            <person name="Rosling A."/>
        </authorList>
    </citation>
    <scope>NUCLEOTIDE SEQUENCE [LARGE SCALE GENOMIC DNA]</scope>
    <source>
        <strain evidence="1 2">120-4 pot B 10/14</strain>
    </source>
</reference>
<organism evidence="1 2">
    <name type="scientific">Gigaspora margarita</name>
    <dbReference type="NCBI Taxonomy" id="4874"/>
    <lineage>
        <taxon>Eukaryota</taxon>
        <taxon>Fungi</taxon>
        <taxon>Fungi incertae sedis</taxon>
        <taxon>Mucoromycota</taxon>
        <taxon>Glomeromycotina</taxon>
        <taxon>Glomeromycetes</taxon>
        <taxon>Diversisporales</taxon>
        <taxon>Gigasporaceae</taxon>
        <taxon>Gigaspora</taxon>
    </lineage>
</organism>
<accession>A0ABN7VE02</accession>
<name>A0ABN7VE02_GIGMA</name>
<gene>
    <name evidence="1" type="ORF">GMARGA_LOCUS17535</name>
</gene>
<comment type="caution">
    <text evidence="1">The sequence shown here is derived from an EMBL/GenBank/DDBJ whole genome shotgun (WGS) entry which is preliminary data.</text>
</comment>
<dbReference type="EMBL" id="CAJVQB010013336">
    <property type="protein sequence ID" value="CAG8761518.1"/>
    <property type="molecule type" value="Genomic_DNA"/>
</dbReference>
<dbReference type="Proteomes" id="UP000789901">
    <property type="component" value="Unassembled WGS sequence"/>
</dbReference>
<evidence type="ECO:0000313" key="2">
    <source>
        <dbReference type="Proteomes" id="UP000789901"/>
    </source>
</evidence>